<comment type="similarity">
    <text evidence="3">Belongs to the FXYD family.</text>
</comment>
<evidence type="ECO:0000256" key="15">
    <source>
        <dbReference type="ARBA" id="ARBA00023136"/>
    </source>
</evidence>
<evidence type="ECO:0000256" key="18">
    <source>
        <dbReference type="ARBA" id="ARBA00023206"/>
    </source>
</evidence>
<evidence type="ECO:0000256" key="8">
    <source>
        <dbReference type="ARBA" id="ARBA00022607"/>
    </source>
</evidence>
<evidence type="ECO:0000256" key="27">
    <source>
        <dbReference type="ARBA" id="ARBA00056439"/>
    </source>
</evidence>
<evidence type="ECO:0000256" key="21">
    <source>
        <dbReference type="ARBA" id="ARBA00024012"/>
    </source>
</evidence>
<keyword evidence="18" id="KW-0318">Glutathionylation</keyword>
<feature type="transmembrane region" description="Helical" evidence="31">
    <location>
        <begin position="395"/>
        <end position="413"/>
    </location>
</feature>
<keyword evidence="15 31" id="KW-0472">Membrane</keyword>
<evidence type="ECO:0000256" key="31">
    <source>
        <dbReference type="SAM" id="Phobius"/>
    </source>
</evidence>
<evidence type="ECO:0000256" key="5">
    <source>
        <dbReference type="ARBA" id="ARBA00022475"/>
    </source>
</evidence>
<organism evidence="32 33">
    <name type="scientific">Camelus dromedarius</name>
    <name type="common">Dromedary</name>
    <name type="synonym">Arabian camel</name>
    <dbReference type="NCBI Taxonomy" id="9838"/>
    <lineage>
        <taxon>Eukaryota</taxon>
        <taxon>Metazoa</taxon>
        <taxon>Chordata</taxon>
        <taxon>Craniata</taxon>
        <taxon>Vertebrata</taxon>
        <taxon>Euteleostomi</taxon>
        <taxon>Mammalia</taxon>
        <taxon>Eutheria</taxon>
        <taxon>Laurasiatheria</taxon>
        <taxon>Artiodactyla</taxon>
        <taxon>Tylopoda</taxon>
        <taxon>Camelidae</taxon>
        <taxon>Camelus</taxon>
    </lineage>
</organism>
<evidence type="ECO:0000313" key="33">
    <source>
        <dbReference type="Proteomes" id="UP000299084"/>
    </source>
</evidence>
<feature type="transmembrane region" description="Helical" evidence="31">
    <location>
        <begin position="514"/>
        <end position="532"/>
    </location>
</feature>
<dbReference type="FunFam" id="1.20.5.780:FF:000005">
    <property type="entry name" value="FXYD domain-containing ion transport regulator"/>
    <property type="match status" value="1"/>
</dbReference>
<keyword evidence="12 31" id="KW-1133">Transmembrane helix</keyword>
<keyword evidence="13" id="KW-0915">Sodium</keyword>
<evidence type="ECO:0000256" key="23">
    <source>
        <dbReference type="ARBA" id="ARBA00034887"/>
    </source>
</evidence>
<keyword evidence="17" id="KW-0739">Sodium transport</keyword>
<name>A0A5N4DTF0_CAMDR</name>
<dbReference type="GO" id="GO:0006813">
    <property type="term" value="P:potassium ion transport"/>
    <property type="evidence" value="ECO:0007669"/>
    <property type="project" value="UniProtKB-KW"/>
</dbReference>
<dbReference type="Pfam" id="PF02038">
    <property type="entry name" value="ATP1G1_PLM_MAT8"/>
    <property type="match status" value="3"/>
</dbReference>
<dbReference type="GO" id="GO:0017080">
    <property type="term" value="F:sodium channel regulator activity"/>
    <property type="evidence" value="ECO:0007669"/>
    <property type="project" value="UniProtKB-ARBA"/>
</dbReference>
<keyword evidence="19" id="KW-0449">Lipoprotein</keyword>
<keyword evidence="14" id="KW-0406">Ion transport</keyword>
<dbReference type="GO" id="GO:0005890">
    <property type="term" value="C:sodium:potassium-exchanging ATPase complex"/>
    <property type="evidence" value="ECO:0007669"/>
    <property type="project" value="UniProtKB-ARBA"/>
</dbReference>
<proteinExistence type="inferred from homology"/>
<gene>
    <name evidence="32" type="ORF">Cadr_000011530</name>
</gene>
<evidence type="ECO:0000256" key="29">
    <source>
        <dbReference type="ARBA" id="ARBA00069734"/>
    </source>
</evidence>
<evidence type="ECO:0000256" key="28">
    <source>
        <dbReference type="ARBA" id="ARBA00064017"/>
    </source>
</evidence>
<dbReference type="EMBL" id="JWIN03000009">
    <property type="protein sequence ID" value="KAB1274244.1"/>
    <property type="molecule type" value="Genomic_DNA"/>
</dbReference>
<dbReference type="GO" id="GO:0016324">
    <property type="term" value="C:apical plasma membrane"/>
    <property type="evidence" value="ECO:0007669"/>
    <property type="project" value="UniProtKB-SubCell"/>
</dbReference>
<feature type="region of interest" description="Disordered" evidence="30">
    <location>
        <begin position="330"/>
        <end position="355"/>
    </location>
</feature>
<evidence type="ECO:0000256" key="24">
    <source>
        <dbReference type="ARBA" id="ARBA00034897"/>
    </source>
</evidence>
<keyword evidence="10" id="KW-0732">Signal</keyword>
<evidence type="ECO:0000256" key="4">
    <source>
        <dbReference type="ARBA" id="ARBA00022448"/>
    </source>
</evidence>
<evidence type="ECO:0000256" key="2">
    <source>
        <dbReference type="ARBA" id="ARBA00004345"/>
    </source>
</evidence>
<dbReference type="CDD" id="cd20323">
    <property type="entry name" value="FXYD_FXYD5"/>
    <property type="match status" value="1"/>
</dbReference>
<evidence type="ECO:0000256" key="17">
    <source>
        <dbReference type="ARBA" id="ARBA00023201"/>
    </source>
</evidence>
<feature type="transmembrane region" description="Helical" evidence="31">
    <location>
        <begin position="200"/>
        <end position="218"/>
    </location>
</feature>
<dbReference type="AlphaFoldDB" id="A0A5N4DTF0"/>
<protein>
    <recommendedName>
        <fullName evidence="29">FXYD domain-containing ion transport regulator 5</fullName>
    </recommendedName>
    <alternativeName>
        <fullName evidence="24">FXYD domain-containing ion transport regulator 1</fullName>
    </alternativeName>
    <alternativeName>
        <fullName evidence="23">Phospholemman</fullName>
    </alternativeName>
    <alternativeName>
        <fullName evidence="25">Sodium/potassium-transporting ATPase subunit FXYD1</fullName>
    </alternativeName>
</protein>
<keyword evidence="11" id="KW-0630">Potassium</keyword>
<comment type="function">
    <text evidence="26">Associates with and regulates the activity of the sodium/potassium-transporting ATPase (NKA) which transports Na(+) out of the cell and K(+) into the cell. Inhibits NKA activity in its unphosphorylated state and stimulates activity when phosphorylated. Reduces glutathionylation of the NKA beta-1 subunit ATP1B1, thus reversing glutathionylation-mediated inhibition of ATP1B1. Contributes to female sexual development by maintaining the excitability of neurons which secrete gonadotropin-releasing hormone.</text>
</comment>
<evidence type="ECO:0000256" key="13">
    <source>
        <dbReference type="ARBA" id="ARBA00023053"/>
    </source>
</evidence>
<dbReference type="PANTHER" id="PTHR14132:SF12">
    <property type="entry name" value="PHOSPHOLEMMAN"/>
    <property type="match status" value="1"/>
</dbReference>
<evidence type="ECO:0000256" key="26">
    <source>
        <dbReference type="ARBA" id="ARBA00045339"/>
    </source>
</evidence>
<keyword evidence="4" id="KW-0813">Transport</keyword>
<keyword evidence="6" id="KW-0633">Potassium transport</keyword>
<evidence type="ECO:0000256" key="6">
    <source>
        <dbReference type="ARBA" id="ARBA00022538"/>
    </source>
</evidence>
<evidence type="ECO:0000256" key="30">
    <source>
        <dbReference type="SAM" id="MobiDB-lite"/>
    </source>
</evidence>
<evidence type="ECO:0000256" key="20">
    <source>
        <dbReference type="ARBA" id="ARBA00023768"/>
    </source>
</evidence>
<evidence type="ECO:0000256" key="14">
    <source>
        <dbReference type="ARBA" id="ARBA00023065"/>
    </source>
</evidence>
<keyword evidence="33" id="KW-1185">Reference proteome</keyword>
<evidence type="ECO:0000256" key="9">
    <source>
        <dbReference type="ARBA" id="ARBA00022692"/>
    </source>
</evidence>
<dbReference type="GO" id="GO:0006814">
    <property type="term" value="P:sodium ion transport"/>
    <property type="evidence" value="ECO:0007669"/>
    <property type="project" value="UniProtKB-KW"/>
</dbReference>
<dbReference type="FunFam" id="1.20.5.780:FF:000002">
    <property type="entry name" value="FXYD domain-containing ion transport regulator"/>
    <property type="match status" value="1"/>
</dbReference>
<reference evidence="32 33" key="1">
    <citation type="journal article" date="2019" name="Mol. Ecol. Resour.">
        <title>Improving Illumina assemblies with Hi-C and long reads: an example with the North African dromedary.</title>
        <authorList>
            <person name="Elbers J.P."/>
            <person name="Rogers M.F."/>
            <person name="Perelman P.L."/>
            <person name="Proskuryakova A.A."/>
            <person name="Serdyukova N.A."/>
            <person name="Johnson W.E."/>
            <person name="Horin P."/>
            <person name="Corander J."/>
            <person name="Murphy D."/>
            <person name="Burger P.A."/>
        </authorList>
    </citation>
    <scope>NUCLEOTIDE SEQUENCE [LARGE SCALE GENOMIC DNA]</scope>
    <source>
        <strain evidence="32">Drom800</strain>
        <tissue evidence="32">Blood</tissue>
    </source>
</reference>
<comment type="caution">
    <text evidence="32">The sequence shown here is derived from an EMBL/GenBank/DDBJ whole genome shotgun (WGS) entry which is preliminary data.</text>
</comment>
<dbReference type="GO" id="GO:0030315">
    <property type="term" value="C:T-tubule"/>
    <property type="evidence" value="ECO:0007669"/>
    <property type="project" value="UniProtKB-SubCell"/>
</dbReference>
<feature type="transmembrane region" description="Helical" evidence="31">
    <location>
        <begin position="300"/>
        <end position="320"/>
    </location>
</feature>
<dbReference type="InterPro" id="IPR047281">
    <property type="entry name" value="PLM"/>
</dbReference>
<dbReference type="InterPro" id="IPR000272">
    <property type="entry name" value="Ion-transport_regulator_FXYD"/>
</dbReference>
<evidence type="ECO:0000313" key="32">
    <source>
        <dbReference type="EMBL" id="KAB1274244.1"/>
    </source>
</evidence>
<dbReference type="STRING" id="9838.ENSCDRP00005011444"/>
<keyword evidence="7" id="KW-0597">Phosphoprotein</keyword>
<evidence type="ECO:0000256" key="1">
    <source>
        <dbReference type="ARBA" id="ARBA00004247"/>
    </source>
</evidence>
<keyword evidence="9 31" id="KW-0812">Transmembrane</keyword>
<feature type="transmembrane region" description="Helical" evidence="31">
    <location>
        <begin position="238"/>
        <end position="256"/>
    </location>
</feature>
<evidence type="ECO:0000256" key="7">
    <source>
        <dbReference type="ARBA" id="ARBA00022553"/>
    </source>
</evidence>
<dbReference type="InterPro" id="IPR047297">
    <property type="entry name" value="FXYD_motif"/>
</dbReference>
<dbReference type="GO" id="GO:0016323">
    <property type="term" value="C:basolateral plasma membrane"/>
    <property type="evidence" value="ECO:0007669"/>
    <property type="project" value="UniProtKB-SubCell"/>
</dbReference>
<feature type="transmembrane region" description="Helical" evidence="31">
    <location>
        <begin position="365"/>
        <end position="383"/>
    </location>
</feature>
<evidence type="ECO:0000256" key="10">
    <source>
        <dbReference type="ARBA" id="ARBA00022729"/>
    </source>
</evidence>
<evidence type="ECO:0000256" key="22">
    <source>
        <dbReference type="ARBA" id="ARBA00034690"/>
    </source>
</evidence>
<evidence type="ECO:0000256" key="19">
    <source>
        <dbReference type="ARBA" id="ARBA00023288"/>
    </source>
</evidence>
<dbReference type="GO" id="GO:0005901">
    <property type="term" value="C:caveola"/>
    <property type="evidence" value="ECO:0007669"/>
    <property type="project" value="UniProtKB-SubCell"/>
</dbReference>
<sequence>MCVGQVASLFGGTGGPDEEEPCLRLHSTPCSKQQFGEWAPSPSQAPLCACACAHACVPAPGVCLLSLSPAGLGLMSLDWWCPLVRDVTRRQAKGTFSLFSLLPGGRRVAFPTGAAWGDVAARPHPSGLCMTPEWGKKGCCHGGLCEANSSRVKWEIFIPRVRPRAGQPPRAEELGYYRQQGRGVQAGGPLGMSWLSRPRTMASLSHILVLCVGLLGMVKADSPQEHDPFTYDYQSLRIGGLIIAGILFILGILIVLSRRCRCKFNQQQRTGEPDEEEGTFRSSIRLPQEPDPFYYDYDTVQTVGMTLATILFLLGILIIVSKKVKCRKADSRSERSGSSGERGGGWEQPGAQGRRHNERVFPVKAALLSLYLLSSLIFAFTAQHANPVSRSFPPQMLPTGCLCLLLIRGLILLTRGQTLQEATSIPQADPTSENFHALTSAPGTFHPELQPTPPISTLQTDVKATPDQMQTQTPQPTEMDVLLTTGLGTDKSSTQGSSEEDPFSYDEYTLRKRGLLVAAVLFITGIVILTSGKCRQLPRLCRNSDRTYRVVSKAQPEREGMDGA</sequence>
<dbReference type="PANTHER" id="PTHR14132">
    <property type="entry name" value="SODIUM/POTASSIUM-TRANSPORTING ATPASE SUBUNIT GAMMA"/>
    <property type="match status" value="1"/>
</dbReference>
<dbReference type="Gene3D" id="1.20.5.780">
    <property type="entry name" value="Single helix bin"/>
    <property type="match status" value="3"/>
</dbReference>
<dbReference type="CDD" id="cd20317">
    <property type="entry name" value="FXYD1"/>
    <property type="match status" value="1"/>
</dbReference>
<dbReference type="Proteomes" id="UP000299084">
    <property type="component" value="Unassembled WGS sequence"/>
</dbReference>
<dbReference type="PROSITE" id="PS01310">
    <property type="entry name" value="FXYD"/>
    <property type="match status" value="3"/>
</dbReference>
<evidence type="ECO:0000256" key="11">
    <source>
        <dbReference type="ARBA" id="ARBA00022958"/>
    </source>
</evidence>
<evidence type="ECO:0000256" key="25">
    <source>
        <dbReference type="ARBA" id="ARBA00034926"/>
    </source>
</evidence>
<evidence type="ECO:0000256" key="16">
    <source>
        <dbReference type="ARBA" id="ARBA00023139"/>
    </source>
</evidence>
<evidence type="ECO:0000256" key="3">
    <source>
        <dbReference type="ARBA" id="ARBA00005948"/>
    </source>
</evidence>
<comment type="function">
    <text evidence="27">Associates with and regulates the activity of the sodium/potassium-transporting ATPase (NKA) which catalyzes the hydrolysis of ATP coupled with the exchange of Na(+) and K(+) ions across the plasma membrane. May increase NKA activity by increasing the apparent affinity for Na(+). Involved in down-regulation of E-cadherin which results in reduced cell adhesion. Promotes metastasis.</text>
</comment>
<keyword evidence="5" id="KW-1003">Cell membrane</keyword>
<comment type="subcellular location">
    <subcellularLocation>
        <location evidence="1">Apical cell membrane</location>
        <topology evidence="1">Single-pass type I membrane protein</topology>
    </subcellularLocation>
    <subcellularLocation>
        <location evidence="20">Basolateral cell membrane</location>
        <topology evidence="20">Single-pass type I membrane protein</topology>
    </subcellularLocation>
    <subcellularLocation>
        <location evidence="21">Cell membrane</location>
        <location evidence="21">Sarcolemma</location>
        <location evidence="21">T-tubule</location>
    </subcellularLocation>
    <subcellularLocation>
        <location evidence="22">Cell membrane</location>
        <location evidence="22">Sarcolemma</location>
        <topology evidence="22">Single-pass type I membrane protein</topology>
    </subcellularLocation>
    <subcellularLocation>
        <location evidence="2">Membrane</location>
        <location evidence="2">Caveola</location>
    </subcellularLocation>
</comment>
<accession>A0A5N4DTF0</accession>
<keyword evidence="16" id="KW-0564">Palmitate</keyword>
<dbReference type="GO" id="GO:0043269">
    <property type="term" value="P:regulation of monoatomic ion transport"/>
    <property type="evidence" value="ECO:0007669"/>
    <property type="project" value="InterPro"/>
</dbReference>
<evidence type="ECO:0000256" key="12">
    <source>
        <dbReference type="ARBA" id="ARBA00022989"/>
    </source>
</evidence>
<comment type="subunit">
    <text evidence="28">Regulatory subunit of the sodium/potassium-transporting ATPase which is composed of a catalytic alpha subunit, a non-catalytic beta subunit and an additional regulatory subunit. The regulatory subunit, a member of the FXYD protein family, modulates the enzymatic activity in a tissue- and isoform-specific way by changing affinities of the Na+/K+-ATPase toward Na(+), K(+) or ATP.</text>
</comment>
<keyword evidence="8" id="KW-0740">Sodium/potassium transport</keyword>